<proteinExistence type="predicted"/>
<sequence>MIYYYYLKRERKRDASLQRPPGCRVKSEVNEFSYSRPVGVSTQKMTEAHAKVFQSSTEAAVAVRRGNRPVPYQGLEPLPAGCTSFDGQTGFAG</sequence>
<reference evidence="1 2" key="1">
    <citation type="journal article" date="2015" name="BMC Genomics">
        <title>Insights from the genome of Ophiocordyceps polyrhachis-furcata to pathogenicity and host specificity in insect fungi.</title>
        <authorList>
            <person name="Wichadakul D."/>
            <person name="Kobmoo N."/>
            <person name="Ingsriswang S."/>
            <person name="Tangphatsornruang S."/>
            <person name="Chantasingh D."/>
            <person name="Luangsa-ard J.J."/>
            <person name="Eurwilaichitr L."/>
        </authorList>
    </citation>
    <scope>NUCLEOTIDE SEQUENCE [LARGE SCALE GENOMIC DNA]</scope>
    <source>
        <strain evidence="1 2">BCC 54312</strain>
    </source>
</reference>
<dbReference type="EMBL" id="LKCN02000003">
    <property type="protein sequence ID" value="RCI15328.1"/>
    <property type="molecule type" value="Genomic_DNA"/>
</dbReference>
<gene>
    <name evidence="1" type="ORF">L249_6522</name>
</gene>
<comment type="caution">
    <text evidence="1">The sequence shown here is derived from an EMBL/GenBank/DDBJ whole genome shotgun (WGS) entry which is preliminary data.</text>
</comment>
<dbReference type="Proteomes" id="UP000253664">
    <property type="component" value="Unassembled WGS sequence"/>
</dbReference>
<keyword evidence="2" id="KW-1185">Reference proteome</keyword>
<evidence type="ECO:0000313" key="1">
    <source>
        <dbReference type="EMBL" id="RCI15328.1"/>
    </source>
</evidence>
<dbReference type="AlphaFoldDB" id="A0A367LLN4"/>
<protein>
    <submittedName>
        <fullName evidence="1">Uncharacterized protein</fullName>
    </submittedName>
</protein>
<organism evidence="1 2">
    <name type="scientific">Ophiocordyceps polyrhachis-furcata BCC 54312</name>
    <dbReference type="NCBI Taxonomy" id="1330021"/>
    <lineage>
        <taxon>Eukaryota</taxon>
        <taxon>Fungi</taxon>
        <taxon>Dikarya</taxon>
        <taxon>Ascomycota</taxon>
        <taxon>Pezizomycotina</taxon>
        <taxon>Sordariomycetes</taxon>
        <taxon>Hypocreomycetidae</taxon>
        <taxon>Hypocreales</taxon>
        <taxon>Ophiocordycipitaceae</taxon>
        <taxon>Ophiocordyceps</taxon>
    </lineage>
</organism>
<name>A0A367LLN4_9HYPO</name>
<evidence type="ECO:0000313" key="2">
    <source>
        <dbReference type="Proteomes" id="UP000253664"/>
    </source>
</evidence>
<accession>A0A367LLN4</accession>